<gene>
    <name evidence="1" type="primary">ORF12337</name>
</gene>
<reference evidence="1" key="1">
    <citation type="submission" date="2014-12" db="EMBL/GenBank/DDBJ databases">
        <title>Insight into the proteome of Arion vulgaris.</title>
        <authorList>
            <person name="Aradska J."/>
            <person name="Bulat T."/>
            <person name="Smidak R."/>
            <person name="Sarate P."/>
            <person name="Gangsoo J."/>
            <person name="Sialana F."/>
            <person name="Bilban M."/>
            <person name="Lubec G."/>
        </authorList>
    </citation>
    <scope>NUCLEOTIDE SEQUENCE</scope>
    <source>
        <tissue evidence="1">Skin</tissue>
    </source>
</reference>
<dbReference type="EMBL" id="HACG01004185">
    <property type="protein sequence ID" value="CEK51050.1"/>
    <property type="molecule type" value="Transcribed_RNA"/>
</dbReference>
<name>A0A0B6Y6D3_9EUPU</name>
<protein>
    <submittedName>
        <fullName evidence="1">Uncharacterized protein</fullName>
    </submittedName>
</protein>
<feature type="non-terminal residue" evidence="1">
    <location>
        <position position="1"/>
    </location>
</feature>
<proteinExistence type="predicted"/>
<organism evidence="1">
    <name type="scientific">Arion vulgaris</name>
    <dbReference type="NCBI Taxonomy" id="1028688"/>
    <lineage>
        <taxon>Eukaryota</taxon>
        <taxon>Metazoa</taxon>
        <taxon>Spiralia</taxon>
        <taxon>Lophotrochozoa</taxon>
        <taxon>Mollusca</taxon>
        <taxon>Gastropoda</taxon>
        <taxon>Heterobranchia</taxon>
        <taxon>Euthyneura</taxon>
        <taxon>Panpulmonata</taxon>
        <taxon>Eupulmonata</taxon>
        <taxon>Stylommatophora</taxon>
        <taxon>Helicina</taxon>
        <taxon>Arionoidea</taxon>
        <taxon>Arionidae</taxon>
        <taxon>Arion</taxon>
    </lineage>
</organism>
<evidence type="ECO:0000313" key="1">
    <source>
        <dbReference type="EMBL" id="CEK51050.1"/>
    </source>
</evidence>
<feature type="non-terminal residue" evidence="1">
    <location>
        <position position="83"/>
    </location>
</feature>
<dbReference type="AlphaFoldDB" id="A0A0B6Y6D3"/>
<accession>A0A0B6Y6D3</accession>
<sequence>SVAQDQNDLIFKSPVATGNKIKVDVTLDDNLFGSSMKTTVQSKLSAVTLDDDDLFRPSLKTSTVKSKLSSGTVNADNLFESSV</sequence>